<feature type="transmembrane region" description="Helical" evidence="1">
    <location>
        <begin position="20"/>
        <end position="40"/>
    </location>
</feature>
<keyword evidence="1" id="KW-0812">Transmembrane</keyword>
<dbReference type="EMBL" id="AZMM01019092">
    <property type="protein sequence ID" value="ETJ15209.1"/>
    <property type="molecule type" value="Genomic_DNA"/>
</dbReference>
<feature type="transmembrane region" description="Helical" evidence="1">
    <location>
        <begin position="67"/>
        <end position="86"/>
    </location>
</feature>
<organism evidence="2">
    <name type="scientific">human gut metagenome</name>
    <dbReference type="NCBI Taxonomy" id="408170"/>
    <lineage>
        <taxon>unclassified sequences</taxon>
        <taxon>metagenomes</taxon>
        <taxon>organismal metagenomes</taxon>
    </lineage>
</organism>
<keyword evidence="1" id="KW-1133">Transmembrane helix</keyword>
<keyword evidence="1" id="KW-0472">Membrane</keyword>
<reference evidence="2" key="1">
    <citation type="submission" date="2013-12" db="EMBL/GenBank/DDBJ databases">
        <title>A Varibaculum cambriense genome reconstructed from a premature infant gut community with otherwise low bacterial novelty that shifts toward anaerobic metabolism during the third week of life.</title>
        <authorList>
            <person name="Brown C.T."/>
            <person name="Sharon I."/>
            <person name="Thomas B.C."/>
            <person name="Castelle C.J."/>
            <person name="Morowitz M.J."/>
            <person name="Banfield J.F."/>
        </authorList>
    </citation>
    <scope>NUCLEOTIDE SEQUENCE</scope>
</reference>
<gene>
    <name evidence="2" type="ORF">Q604_UNBc4C00311G0011</name>
</gene>
<sequence length="206" mass="24742">MYETLYEFTKTECYLKSIGAGIIVTGFWLFILFSVIRTYLKLRKILQAEKIDLNQVKNDDEYKEVRLVTIIVIMVTPVVMAIIVFMNKDNFISYNYLYNEYKNGNCYIVEGEVENYKVYYVGRDEDIRVIEFNIDGVLFIIDRDYEVYDEIRDNCAIKHNGQKLKITYILEKDLDLEKYYMVVFNDKTHNAIVKIEEKVEWYFLYK</sequence>
<dbReference type="AlphaFoldDB" id="W1WFL6"/>
<proteinExistence type="predicted"/>
<evidence type="ECO:0000256" key="1">
    <source>
        <dbReference type="SAM" id="Phobius"/>
    </source>
</evidence>
<comment type="caution">
    <text evidence="2">The sequence shown here is derived from an EMBL/GenBank/DDBJ whole genome shotgun (WGS) entry which is preliminary data.</text>
</comment>
<accession>W1WFL6</accession>
<evidence type="ECO:0000313" key="2">
    <source>
        <dbReference type="EMBL" id="ETJ15209.1"/>
    </source>
</evidence>
<protein>
    <submittedName>
        <fullName evidence="2">Uncharacterized protein</fullName>
    </submittedName>
</protein>
<name>W1WFL6_9ZZZZ</name>